<organism evidence="2 3">
    <name type="scientific">Pyronema omphalodes (strain CBS 100304)</name>
    <name type="common">Pyronema confluens</name>
    <dbReference type="NCBI Taxonomy" id="1076935"/>
    <lineage>
        <taxon>Eukaryota</taxon>
        <taxon>Fungi</taxon>
        <taxon>Dikarya</taxon>
        <taxon>Ascomycota</taxon>
        <taxon>Pezizomycotina</taxon>
        <taxon>Pezizomycetes</taxon>
        <taxon>Pezizales</taxon>
        <taxon>Pyronemataceae</taxon>
        <taxon>Pyronema</taxon>
    </lineage>
</organism>
<gene>
    <name evidence="2" type="ORF">PCON_06256</name>
</gene>
<dbReference type="OrthoDB" id="10256055at2759"/>
<proteinExistence type="predicted"/>
<dbReference type="STRING" id="1076935.U4L966"/>
<keyword evidence="3" id="KW-1185">Reference proteome</keyword>
<evidence type="ECO:0000256" key="1">
    <source>
        <dbReference type="SAM" id="MobiDB-lite"/>
    </source>
</evidence>
<name>U4L966_PYROM</name>
<feature type="region of interest" description="Disordered" evidence="1">
    <location>
        <begin position="344"/>
        <end position="365"/>
    </location>
</feature>
<evidence type="ECO:0000313" key="3">
    <source>
        <dbReference type="Proteomes" id="UP000018144"/>
    </source>
</evidence>
<evidence type="ECO:0008006" key="4">
    <source>
        <dbReference type="Google" id="ProtNLM"/>
    </source>
</evidence>
<dbReference type="Proteomes" id="UP000018144">
    <property type="component" value="Unassembled WGS sequence"/>
</dbReference>
<sequence length="365" mass="40887">MAAAAVQTALHTPVPAIRGVKTTPMGKPKFQLPLQRPLPPAAYFKSPFDPFKHLAYHTMPARHTMADIGLENQGISTIGVSEPFELFTPEAVCTMRNEVLSDEVWDNCRFSSSIAACQLRGMAPQYAKFVYDAWSNPETLRIVSEIAGVDLVPVMDYEIAHINVSVNDNPDGENQAAPVVNWHRDSYPFVCVLMLSDASEMKGGETALKTGSGEIMKVRGPQMGSAVVLQGRYIEHIALPSTNCRERITMVTSFRPKNPIIADDSQLLTVRPVSDLSEIYNQWTDYRVEIAEERCKSLIKGIREKKRVGRDFDVDGVKGQLSDLIKFLQKTHDEIVDPAQYQINDSEEEREEQASTRMKKRARMT</sequence>
<reference evidence="2 3" key="1">
    <citation type="journal article" date="2013" name="PLoS Genet.">
        <title>The genome and development-dependent transcriptomes of Pyronema confluens: a window into fungal evolution.</title>
        <authorList>
            <person name="Traeger S."/>
            <person name="Altegoer F."/>
            <person name="Freitag M."/>
            <person name="Gabaldon T."/>
            <person name="Kempken F."/>
            <person name="Kumar A."/>
            <person name="Marcet-Houben M."/>
            <person name="Poggeler S."/>
            <person name="Stajich J.E."/>
            <person name="Nowrousian M."/>
        </authorList>
    </citation>
    <scope>NUCLEOTIDE SEQUENCE [LARGE SCALE GENOMIC DNA]</scope>
    <source>
        <strain evidence="3">CBS 100304</strain>
        <tissue evidence="2">Vegetative mycelium</tissue>
    </source>
</reference>
<protein>
    <recommendedName>
        <fullName evidence="4">Fe2OG dioxygenase domain-containing protein</fullName>
    </recommendedName>
</protein>
<dbReference type="PANTHER" id="PTHR41677:SF1">
    <property type="entry name" value="FE2OG DIOXYGENASE DOMAIN-CONTAINING PROTEIN"/>
    <property type="match status" value="1"/>
</dbReference>
<evidence type="ECO:0000313" key="2">
    <source>
        <dbReference type="EMBL" id="CCX06669.1"/>
    </source>
</evidence>
<accession>U4L966</accession>
<dbReference type="OMA" id="GYAVMMQ"/>
<dbReference type="EMBL" id="HF935304">
    <property type="protein sequence ID" value="CCX06669.1"/>
    <property type="molecule type" value="Genomic_DNA"/>
</dbReference>
<dbReference type="PANTHER" id="PTHR41677">
    <property type="entry name" value="YALI0B19030P"/>
    <property type="match status" value="1"/>
</dbReference>
<dbReference type="eggNOG" id="ENOG502QSJX">
    <property type="taxonomic scope" value="Eukaryota"/>
</dbReference>
<dbReference type="AlphaFoldDB" id="U4L966"/>